<evidence type="ECO:0000256" key="8">
    <source>
        <dbReference type="SAM" id="Phobius"/>
    </source>
</evidence>
<feature type="transmembrane region" description="Helical" evidence="8">
    <location>
        <begin position="48"/>
        <end position="79"/>
    </location>
</feature>
<evidence type="ECO:0000256" key="3">
    <source>
        <dbReference type="ARBA" id="ARBA00022475"/>
    </source>
</evidence>
<keyword evidence="10" id="KW-1185">Reference proteome</keyword>
<accession>A0A0M2NPR3</accession>
<dbReference type="AlphaFoldDB" id="A0A0M2NPR3"/>
<evidence type="ECO:0000256" key="7">
    <source>
        <dbReference type="ARBA" id="ARBA00023136"/>
    </source>
</evidence>
<keyword evidence="4" id="KW-0997">Cell inner membrane</keyword>
<evidence type="ECO:0000256" key="1">
    <source>
        <dbReference type="ARBA" id="ARBA00004651"/>
    </source>
</evidence>
<dbReference type="GO" id="GO:0022857">
    <property type="term" value="F:transmembrane transporter activity"/>
    <property type="evidence" value="ECO:0007669"/>
    <property type="project" value="InterPro"/>
</dbReference>
<dbReference type="Proteomes" id="UP000034076">
    <property type="component" value="Unassembled WGS sequence"/>
</dbReference>
<keyword evidence="5 8" id="KW-0812">Transmembrane</keyword>
<keyword evidence="7 8" id="KW-0472">Membrane</keyword>
<evidence type="ECO:0000256" key="6">
    <source>
        <dbReference type="ARBA" id="ARBA00022989"/>
    </source>
</evidence>
<feature type="transmembrane region" description="Helical" evidence="8">
    <location>
        <begin position="173"/>
        <end position="193"/>
    </location>
</feature>
<keyword evidence="2" id="KW-0813">Transport</keyword>
<comment type="caution">
    <text evidence="9">The sequence shown here is derived from an EMBL/GenBank/DDBJ whole genome shotgun (WGS) entry which is preliminary data.</text>
</comment>
<dbReference type="STRING" id="270498.CHK_0097"/>
<organism evidence="9 10">
    <name type="scientific">Christensenella hongkongensis</name>
    <dbReference type="NCBI Taxonomy" id="270498"/>
    <lineage>
        <taxon>Bacteria</taxon>
        <taxon>Bacillati</taxon>
        <taxon>Bacillota</taxon>
        <taxon>Clostridia</taxon>
        <taxon>Christensenellales</taxon>
        <taxon>Christensenellaceae</taxon>
        <taxon>Christensenella</taxon>
    </lineage>
</organism>
<evidence type="ECO:0000313" key="10">
    <source>
        <dbReference type="Proteomes" id="UP000034076"/>
    </source>
</evidence>
<feature type="transmembrane region" description="Helical" evidence="8">
    <location>
        <begin position="12"/>
        <end position="36"/>
    </location>
</feature>
<gene>
    <name evidence="9" type="ORF">CHK_0097</name>
</gene>
<evidence type="ECO:0000256" key="5">
    <source>
        <dbReference type="ARBA" id="ARBA00022692"/>
    </source>
</evidence>
<dbReference type="PROSITE" id="PS51257">
    <property type="entry name" value="PROKAR_LIPOPROTEIN"/>
    <property type="match status" value="1"/>
</dbReference>
<reference evidence="9 10" key="1">
    <citation type="submission" date="2015-04" db="EMBL/GenBank/DDBJ databases">
        <title>Draft genome sequence of bacteremic isolate Catabacter hongkongensis type strain HKU16T.</title>
        <authorList>
            <person name="Lau S.K."/>
            <person name="Teng J.L."/>
            <person name="Huang Y."/>
            <person name="Curreem S.O."/>
            <person name="Tsui S.K."/>
            <person name="Woo P.C."/>
        </authorList>
    </citation>
    <scope>NUCLEOTIDE SEQUENCE [LARGE SCALE GENOMIC DNA]</scope>
    <source>
        <strain evidence="9 10">HKU16</strain>
    </source>
</reference>
<evidence type="ECO:0000256" key="2">
    <source>
        <dbReference type="ARBA" id="ARBA00022448"/>
    </source>
</evidence>
<evidence type="ECO:0000313" key="9">
    <source>
        <dbReference type="EMBL" id="KKI52397.1"/>
    </source>
</evidence>
<name>A0A0M2NPR3_9FIRM</name>
<sequence>MNTVKSWFGKTQFYILVIIICYCVVVACTNPAFATVQNAFDIVRSSAVMMILAMGVLIVLISGGIDVSFAIVAVFSAYASIMMIRSTGADHIVVAFLVAIGVGALLGLFNAVVIHFFRLPTFITTLGTQSMFIGLMAVMLGTEVINTPQMPSCFVAFGKAQLVTAQLENGQQYGLSVFIIPVVIIVFLTWFILQRTTIGRSIVAVGNSQEAAKRAGYSLLKTHLFIYILVGVFAAVAGVIYVSEVAWASPLTNNLVGGTELLTIAAVVIGGAKLSGGEGSVFGAVLGVLLIRLFNTTLIFLGLTTSWNQLFTGIVLLGCIIVTSLHTRRTRKKLLLFDE</sequence>
<feature type="transmembrane region" description="Helical" evidence="8">
    <location>
        <begin position="281"/>
        <end position="301"/>
    </location>
</feature>
<dbReference type="CDD" id="cd06579">
    <property type="entry name" value="TM_PBP1_transp_AraH_like"/>
    <property type="match status" value="1"/>
</dbReference>
<dbReference type="GO" id="GO:0005886">
    <property type="term" value="C:plasma membrane"/>
    <property type="evidence" value="ECO:0007669"/>
    <property type="project" value="UniProtKB-SubCell"/>
</dbReference>
<keyword evidence="3" id="KW-1003">Cell membrane</keyword>
<dbReference type="OrthoDB" id="9813906at2"/>
<feature type="transmembrane region" description="Helical" evidence="8">
    <location>
        <begin position="91"/>
        <end position="114"/>
    </location>
</feature>
<protein>
    <submittedName>
        <fullName evidence="9">Ribose ABC transport system, permease protein RbsC</fullName>
    </submittedName>
</protein>
<proteinExistence type="predicted"/>
<feature type="transmembrane region" description="Helical" evidence="8">
    <location>
        <begin position="121"/>
        <end position="141"/>
    </location>
</feature>
<keyword evidence="6 8" id="KW-1133">Transmembrane helix</keyword>
<dbReference type="EMBL" id="LAYJ01000017">
    <property type="protein sequence ID" value="KKI52397.1"/>
    <property type="molecule type" value="Genomic_DNA"/>
</dbReference>
<dbReference type="PANTHER" id="PTHR32196:SF21">
    <property type="entry name" value="ABC TRANSPORTER PERMEASE PROTEIN YPHD-RELATED"/>
    <property type="match status" value="1"/>
</dbReference>
<dbReference type="RefSeq" id="WP_046441922.1">
    <property type="nucleotide sequence ID" value="NZ_LAYJ01000017.1"/>
</dbReference>
<feature type="transmembrane region" description="Helical" evidence="8">
    <location>
        <begin position="224"/>
        <end position="243"/>
    </location>
</feature>
<evidence type="ECO:0000256" key="4">
    <source>
        <dbReference type="ARBA" id="ARBA00022519"/>
    </source>
</evidence>
<dbReference type="Pfam" id="PF02653">
    <property type="entry name" value="BPD_transp_2"/>
    <property type="match status" value="1"/>
</dbReference>
<feature type="transmembrane region" description="Helical" evidence="8">
    <location>
        <begin position="255"/>
        <end position="274"/>
    </location>
</feature>
<comment type="subcellular location">
    <subcellularLocation>
        <location evidence="1">Cell membrane</location>
        <topology evidence="1">Multi-pass membrane protein</topology>
    </subcellularLocation>
</comment>
<dbReference type="InterPro" id="IPR001851">
    <property type="entry name" value="ABC_transp_permease"/>
</dbReference>
<feature type="transmembrane region" description="Helical" evidence="8">
    <location>
        <begin position="307"/>
        <end position="325"/>
    </location>
</feature>
<dbReference type="PANTHER" id="PTHR32196">
    <property type="entry name" value="ABC TRANSPORTER PERMEASE PROTEIN YPHD-RELATED-RELATED"/>
    <property type="match status" value="1"/>
</dbReference>